<dbReference type="Proteomes" id="UP000250321">
    <property type="component" value="Unassembled WGS sequence"/>
</dbReference>
<dbReference type="SUPFAM" id="SSF117281">
    <property type="entry name" value="Kelch motif"/>
    <property type="match status" value="1"/>
</dbReference>
<dbReference type="AlphaFoldDB" id="A0A314YPX0"/>
<evidence type="ECO:0008006" key="3">
    <source>
        <dbReference type="Google" id="ProtNLM"/>
    </source>
</evidence>
<comment type="caution">
    <text evidence="1">The sequence shown here is derived from an EMBL/GenBank/DDBJ whole genome shotgun (WGS) entry which is preliminary data.</text>
</comment>
<evidence type="ECO:0000313" key="2">
    <source>
        <dbReference type="Proteomes" id="UP000250321"/>
    </source>
</evidence>
<dbReference type="OrthoDB" id="1165780at2759"/>
<dbReference type="InterPro" id="IPR015915">
    <property type="entry name" value="Kelch-typ_b-propeller"/>
</dbReference>
<name>A0A314YPX0_PRUYE</name>
<reference evidence="1 2" key="1">
    <citation type="submission" date="2018-02" db="EMBL/GenBank/DDBJ databases">
        <title>Draft genome of wild Prunus yedoensis var. nudiflora.</title>
        <authorList>
            <person name="Baek S."/>
            <person name="Kim J.-H."/>
            <person name="Choi K."/>
            <person name="Kim G.-B."/>
            <person name="Cho A."/>
            <person name="Jang H."/>
            <person name="Shin C.-H."/>
            <person name="Yu H.-J."/>
            <person name="Mun J.-H."/>
        </authorList>
    </citation>
    <scope>NUCLEOTIDE SEQUENCE [LARGE SCALE GENOMIC DNA]</scope>
    <source>
        <strain evidence="2">cv. Jeju island</strain>
        <tissue evidence="1">Leaf</tissue>
    </source>
</reference>
<dbReference type="Pfam" id="PF07893">
    <property type="entry name" value="DUF1668"/>
    <property type="match status" value="1"/>
</dbReference>
<organism evidence="1 2">
    <name type="scientific">Prunus yedoensis var. nudiflora</name>
    <dbReference type="NCBI Taxonomy" id="2094558"/>
    <lineage>
        <taxon>Eukaryota</taxon>
        <taxon>Viridiplantae</taxon>
        <taxon>Streptophyta</taxon>
        <taxon>Embryophyta</taxon>
        <taxon>Tracheophyta</taxon>
        <taxon>Spermatophyta</taxon>
        <taxon>Magnoliopsida</taxon>
        <taxon>eudicotyledons</taxon>
        <taxon>Gunneridae</taxon>
        <taxon>Pentapetalae</taxon>
        <taxon>rosids</taxon>
        <taxon>fabids</taxon>
        <taxon>Rosales</taxon>
        <taxon>Rosaceae</taxon>
        <taxon>Amygdaloideae</taxon>
        <taxon>Amygdaleae</taxon>
        <taxon>Prunus</taxon>
    </lineage>
</organism>
<dbReference type="STRING" id="2094558.A0A314YPX0"/>
<dbReference type="InterPro" id="IPR012871">
    <property type="entry name" value="DUF1668_ORYSA"/>
</dbReference>
<dbReference type="EMBL" id="PJQY01000720">
    <property type="protein sequence ID" value="PQQ08440.1"/>
    <property type="molecule type" value="Genomic_DNA"/>
</dbReference>
<sequence length="428" mass="48091">MEGLVAELTSAEDLQDQLIKMTVRRDELDAWFREIGEAISAVDLEKFKLKKEVIRLIEETTTPNIPLIVYDSTNNDNNIVNPYPSGAVFEIKLKRGGEDHMGGGAGREGVTHEPQLLEPIVKLFGRYAIQTARIFSRSQLFLLLENDITHKTLHGYAIDTKTKSVASFVPPGASKRAGVIVSAYGKLYHLAAPVHPEKLSFDSYDPATNLWTPLPNFPFYSPYCANMRIVGHAVCYGFILFSMRDYCNQRFKVTAFHVSTSVWREVKIDTGFVPFRGRAVVVGKTIYALSQYETKILAFSFFLKMDEGDFACSLSAPLRLQGLEVRGGPFTCGDKQTEYLVHLGNQDFCHIRTAQNDAIYCRQYLCITTFQIVVGEGGSRIKTLDSTVFHVDVSCSGTFYITFSFAPECEDFEPEEKEESVETKCKYA</sequence>
<keyword evidence="2" id="KW-1185">Reference proteome</keyword>
<gene>
    <name evidence="1" type="ORF">Pyn_19243</name>
</gene>
<accession>A0A314YPX0</accession>
<protein>
    <recommendedName>
        <fullName evidence="3">F-box/kelch-repeat protein</fullName>
    </recommendedName>
</protein>
<proteinExistence type="predicted"/>
<evidence type="ECO:0000313" key="1">
    <source>
        <dbReference type="EMBL" id="PQQ08440.1"/>
    </source>
</evidence>